<comment type="catalytic activity">
    <reaction evidence="6 8">
        <text>a fatty acyl-[ACP] + S-adenosyl-L-methionine = an N-acyl-L-homoserine lactone + S-methyl-5'-thioadenosine + holo-[ACP] + H(+)</text>
        <dbReference type="Rhea" id="RHEA:10096"/>
        <dbReference type="Rhea" id="RHEA-COMP:9685"/>
        <dbReference type="Rhea" id="RHEA-COMP:14125"/>
        <dbReference type="ChEBI" id="CHEBI:15378"/>
        <dbReference type="ChEBI" id="CHEBI:17509"/>
        <dbReference type="ChEBI" id="CHEBI:55474"/>
        <dbReference type="ChEBI" id="CHEBI:59789"/>
        <dbReference type="ChEBI" id="CHEBI:64479"/>
        <dbReference type="ChEBI" id="CHEBI:138651"/>
        <dbReference type="EC" id="2.3.1.184"/>
    </reaction>
</comment>
<dbReference type="Gene3D" id="3.40.630.30">
    <property type="match status" value="1"/>
</dbReference>
<evidence type="ECO:0000256" key="4">
    <source>
        <dbReference type="ARBA" id="ARBA00022691"/>
    </source>
</evidence>
<dbReference type="GO" id="GO:0061579">
    <property type="term" value="F:N-acyl homoserine lactone synthase activity"/>
    <property type="evidence" value="ECO:0007669"/>
    <property type="project" value="UniProtKB-EC"/>
</dbReference>
<dbReference type="RefSeq" id="WP_247246483.1">
    <property type="nucleotide sequence ID" value="NZ_JALJRA010000040.1"/>
</dbReference>
<accession>A0ABV2HEM0</accession>
<dbReference type="EMBL" id="JBEPLJ010000039">
    <property type="protein sequence ID" value="MET3588857.1"/>
    <property type="molecule type" value="Genomic_DNA"/>
</dbReference>
<dbReference type="PROSITE" id="PS00949">
    <property type="entry name" value="AUTOINDUCER_SYNTH_1"/>
    <property type="match status" value="1"/>
</dbReference>
<dbReference type="InterPro" id="IPR001690">
    <property type="entry name" value="Autoind_synthase"/>
</dbReference>
<comment type="caution">
    <text evidence="9">The sequence shown here is derived from an EMBL/GenBank/DDBJ whole genome shotgun (WGS) entry which is preliminary data.</text>
</comment>
<gene>
    <name evidence="9" type="ORF">ABID21_004997</name>
</gene>
<dbReference type="InterPro" id="IPR016181">
    <property type="entry name" value="Acyl_CoA_acyltransferase"/>
</dbReference>
<evidence type="ECO:0000313" key="10">
    <source>
        <dbReference type="Proteomes" id="UP001549031"/>
    </source>
</evidence>
<sequence length="215" mass="24155">MKILELKADSPAVNAKLLDDMYRMRARIFRQRLGWQVTVERGLEKDEFDDHNPTYLLVVDPEGEVCAAVRLLPAVGPTMLQVAFPQLLAQPPLRVHSAMVESSRFCVDTDRLAKRASGPASEVTYHLLAGILEWCLLNGYEELVTATDLRMERILRRVGWPMERLGDPAEIDTTIAVAGLLNIDAETFRRLVPANYQSSLLPTTNQSRGASRIRL</sequence>
<keyword evidence="5 7" id="KW-0071">Autoinducer synthesis</keyword>
<dbReference type="Proteomes" id="UP001549031">
    <property type="component" value="Unassembled WGS sequence"/>
</dbReference>
<keyword evidence="10" id="KW-1185">Reference proteome</keyword>
<dbReference type="Pfam" id="PF00765">
    <property type="entry name" value="Autoind_synth"/>
    <property type="match status" value="1"/>
</dbReference>
<dbReference type="SUPFAM" id="SSF55729">
    <property type="entry name" value="Acyl-CoA N-acyltransferases (Nat)"/>
    <property type="match status" value="1"/>
</dbReference>
<keyword evidence="2 7" id="KW-0673">Quorum sensing</keyword>
<dbReference type="PANTHER" id="PTHR39322:SF1">
    <property type="entry name" value="ISOVALERYL-HOMOSERINE LACTONE SYNTHASE"/>
    <property type="match status" value="1"/>
</dbReference>
<comment type="similarity">
    <text evidence="7 8">Belongs to the autoinducer synthase family.</text>
</comment>
<proteinExistence type="inferred from homology"/>
<protein>
    <recommendedName>
        <fullName evidence="1 8">Acyl-homoserine-lactone synthase</fullName>
        <ecNumber evidence="1 8">2.3.1.184</ecNumber>
    </recommendedName>
    <alternativeName>
        <fullName evidence="8">Autoinducer synthesis protein</fullName>
    </alternativeName>
</protein>
<keyword evidence="9" id="KW-0012">Acyltransferase</keyword>
<dbReference type="PROSITE" id="PS51187">
    <property type="entry name" value="AUTOINDUCER_SYNTH_2"/>
    <property type="match status" value="1"/>
</dbReference>
<name>A0ABV2HEM0_9HYPH</name>
<dbReference type="PRINTS" id="PR01549">
    <property type="entry name" value="AUTOINDCRSYN"/>
</dbReference>
<organism evidence="9 10">
    <name type="scientific">Pseudorhizobium tarimense</name>
    <dbReference type="NCBI Taxonomy" id="1079109"/>
    <lineage>
        <taxon>Bacteria</taxon>
        <taxon>Pseudomonadati</taxon>
        <taxon>Pseudomonadota</taxon>
        <taxon>Alphaproteobacteria</taxon>
        <taxon>Hyphomicrobiales</taxon>
        <taxon>Rhizobiaceae</taxon>
        <taxon>Rhizobium/Agrobacterium group</taxon>
        <taxon>Pseudorhizobium</taxon>
    </lineage>
</organism>
<evidence type="ECO:0000256" key="3">
    <source>
        <dbReference type="ARBA" id="ARBA00022679"/>
    </source>
</evidence>
<reference evidence="9 10" key="1">
    <citation type="submission" date="2024-06" db="EMBL/GenBank/DDBJ databases">
        <title>Genomic Encyclopedia of Type Strains, Phase IV (KMG-IV): sequencing the most valuable type-strain genomes for metagenomic binning, comparative biology and taxonomic classification.</title>
        <authorList>
            <person name="Goeker M."/>
        </authorList>
    </citation>
    <scope>NUCLEOTIDE SEQUENCE [LARGE SCALE GENOMIC DNA]</scope>
    <source>
        <strain evidence="9 10">DSM 105042</strain>
    </source>
</reference>
<evidence type="ECO:0000256" key="8">
    <source>
        <dbReference type="RuleBase" id="RU361135"/>
    </source>
</evidence>
<dbReference type="PANTHER" id="PTHR39322">
    <property type="entry name" value="ACYL-HOMOSERINE-LACTONE SYNTHASE"/>
    <property type="match status" value="1"/>
</dbReference>
<evidence type="ECO:0000256" key="1">
    <source>
        <dbReference type="ARBA" id="ARBA00012340"/>
    </source>
</evidence>
<dbReference type="EC" id="2.3.1.184" evidence="1 8"/>
<evidence type="ECO:0000256" key="6">
    <source>
        <dbReference type="ARBA" id="ARBA00048576"/>
    </source>
</evidence>
<evidence type="ECO:0000256" key="7">
    <source>
        <dbReference type="PROSITE-ProRule" id="PRU00533"/>
    </source>
</evidence>
<dbReference type="InterPro" id="IPR018311">
    <property type="entry name" value="Autoind_synth_CS"/>
</dbReference>
<keyword evidence="4 8" id="KW-0949">S-adenosyl-L-methionine</keyword>
<keyword evidence="3 8" id="KW-0808">Transferase</keyword>
<evidence type="ECO:0000256" key="2">
    <source>
        <dbReference type="ARBA" id="ARBA00022654"/>
    </source>
</evidence>
<evidence type="ECO:0000313" key="9">
    <source>
        <dbReference type="EMBL" id="MET3588857.1"/>
    </source>
</evidence>
<evidence type="ECO:0000256" key="5">
    <source>
        <dbReference type="ARBA" id="ARBA00022929"/>
    </source>
</evidence>